<sequence length="88" mass="9539">MKLTVFLQGQLRLLVGKDQVVLSLTKPSLSTALQMLCERSFGHRLLAKDGSISPSILFFLGDQQIKATDEVFFAEGDTLTLLSPISGG</sequence>
<keyword evidence="2" id="KW-1185">Reference proteome</keyword>
<dbReference type="Gene3D" id="3.10.20.30">
    <property type="match status" value="1"/>
</dbReference>
<dbReference type="EMBL" id="JAGSOY010000035">
    <property type="protein sequence ID" value="MBU2712338.1"/>
    <property type="molecule type" value="Genomic_DNA"/>
</dbReference>
<organism evidence="1 2">
    <name type="scientific">Zooshikella harenae</name>
    <dbReference type="NCBI Taxonomy" id="2827238"/>
    <lineage>
        <taxon>Bacteria</taxon>
        <taxon>Pseudomonadati</taxon>
        <taxon>Pseudomonadota</taxon>
        <taxon>Gammaproteobacteria</taxon>
        <taxon>Oceanospirillales</taxon>
        <taxon>Zooshikellaceae</taxon>
        <taxon>Zooshikella</taxon>
    </lineage>
</organism>
<protein>
    <submittedName>
        <fullName evidence="1">MoaD/ThiS family protein</fullName>
    </submittedName>
</protein>
<dbReference type="InterPro" id="IPR012675">
    <property type="entry name" value="Beta-grasp_dom_sf"/>
</dbReference>
<dbReference type="InterPro" id="IPR016155">
    <property type="entry name" value="Mopterin_synth/thiamin_S_b"/>
</dbReference>
<gene>
    <name evidence="1" type="ORF">KCG35_14825</name>
</gene>
<dbReference type="RefSeq" id="WP_215820565.1">
    <property type="nucleotide sequence ID" value="NZ_JAGSOY010000035.1"/>
</dbReference>
<dbReference type="CDD" id="cd17040">
    <property type="entry name" value="Ubl_MoaD_like"/>
    <property type="match status" value="1"/>
</dbReference>
<evidence type="ECO:0000313" key="2">
    <source>
        <dbReference type="Proteomes" id="UP000690515"/>
    </source>
</evidence>
<dbReference type="Proteomes" id="UP000690515">
    <property type="component" value="Unassembled WGS sequence"/>
</dbReference>
<reference evidence="1 2" key="1">
    <citation type="submission" date="2021-04" db="EMBL/GenBank/DDBJ databases">
        <authorList>
            <person name="Pira H."/>
            <person name="Risdian C."/>
            <person name="Wink J."/>
        </authorList>
    </citation>
    <scope>NUCLEOTIDE SEQUENCE [LARGE SCALE GENOMIC DNA]</scope>
    <source>
        <strain evidence="1 2">WH53</strain>
    </source>
</reference>
<comment type="caution">
    <text evidence="1">The sequence shown here is derived from an EMBL/GenBank/DDBJ whole genome shotgun (WGS) entry which is preliminary data.</text>
</comment>
<dbReference type="SUPFAM" id="SSF54285">
    <property type="entry name" value="MoaD/ThiS"/>
    <property type="match status" value="1"/>
</dbReference>
<accession>A0ABS5ZF10</accession>
<proteinExistence type="predicted"/>
<evidence type="ECO:0000313" key="1">
    <source>
        <dbReference type="EMBL" id="MBU2712338.1"/>
    </source>
</evidence>
<name>A0ABS5ZF10_9GAMM</name>